<proteinExistence type="inferred from homology"/>
<dbReference type="Pfam" id="PF05016">
    <property type="entry name" value="ParE_toxin"/>
    <property type="match status" value="1"/>
</dbReference>
<dbReference type="EMBL" id="JBHRVU010000005">
    <property type="protein sequence ID" value="MFC3444192.1"/>
    <property type="molecule type" value="Genomic_DNA"/>
</dbReference>
<keyword evidence="4" id="KW-1185">Reference proteome</keyword>
<gene>
    <name evidence="3" type="ORF">ACFOKF_23895</name>
</gene>
<name>A0ABV7NNZ1_9SPHN</name>
<dbReference type="InterPro" id="IPR007712">
    <property type="entry name" value="RelE/ParE_toxin"/>
</dbReference>
<evidence type="ECO:0000313" key="3">
    <source>
        <dbReference type="EMBL" id="MFC3444192.1"/>
    </source>
</evidence>
<protein>
    <submittedName>
        <fullName evidence="3">Type II toxin-antitoxin system RelE/ParE family toxin</fullName>
    </submittedName>
</protein>
<organism evidence="3 4">
    <name type="scientific">Sphingobium rhizovicinum</name>
    <dbReference type="NCBI Taxonomy" id="432308"/>
    <lineage>
        <taxon>Bacteria</taxon>
        <taxon>Pseudomonadati</taxon>
        <taxon>Pseudomonadota</taxon>
        <taxon>Alphaproteobacteria</taxon>
        <taxon>Sphingomonadales</taxon>
        <taxon>Sphingomonadaceae</taxon>
        <taxon>Sphingobium</taxon>
    </lineage>
</organism>
<evidence type="ECO:0000313" key="4">
    <source>
        <dbReference type="Proteomes" id="UP001595681"/>
    </source>
</evidence>
<dbReference type="RefSeq" id="WP_380799117.1">
    <property type="nucleotide sequence ID" value="NZ_JBHRVU010000005.1"/>
</dbReference>
<evidence type="ECO:0000256" key="1">
    <source>
        <dbReference type="ARBA" id="ARBA00006226"/>
    </source>
</evidence>
<dbReference type="Proteomes" id="UP001595681">
    <property type="component" value="Unassembled WGS sequence"/>
</dbReference>
<keyword evidence="2" id="KW-1277">Toxin-antitoxin system</keyword>
<dbReference type="InterPro" id="IPR035093">
    <property type="entry name" value="RelE/ParE_toxin_dom_sf"/>
</dbReference>
<comment type="similarity">
    <text evidence="1">Belongs to the RelE toxin family.</text>
</comment>
<evidence type="ECO:0000256" key="2">
    <source>
        <dbReference type="ARBA" id="ARBA00022649"/>
    </source>
</evidence>
<sequence>MNYELGFLESALKEWRKLDSQTREQFKKKLGERLTAPHVPSARLSGGKDRYKIKLRGVGYRLVYEVHDAEVIVIVVAVGRRDRNAVYKAAQKRADTTAAVESMRQARRKD</sequence>
<dbReference type="NCBIfam" id="TIGR02385">
    <property type="entry name" value="RelE_StbE"/>
    <property type="match status" value="1"/>
</dbReference>
<accession>A0ABV7NNZ1</accession>
<dbReference type="Gene3D" id="3.30.2310.20">
    <property type="entry name" value="RelE-like"/>
    <property type="match status" value="1"/>
</dbReference>
<dbReference type="PANTHER" id="PTHR35601">
    <property type="entry name" value="TOXIN RELE"/>
    <property type="match status" value="1"/>
</dbReference>
<dbReference type="SUPFAM" id="SSF143011">
    <property type="entry name" value="RelE-like"/>
    <property type="match status" value="1"/>
</dbReference>
<comment type="caution">
    <text evidence="3">The sequence shown here is derived from an EMBL/GenBank/DDBJ whole genome shotgun (WGS) entry which is preliminary data.</text>
</comment>
<dbReference type="PANTHER" id="PTHR35601:SF1">
    <property type="entry name" value="TOXIN RELE"/>
    <property type="match status" value="1"/>
</dbReference>
<reference evidence="4" key="1">
    <citation type="journal article" date="2019" name="Int. J. Syst. Evol. Microbiol.">
        <title>The Global Catalogue of Microorganisms (GCM) 10K type strain sequencing project: providing services to taxonomists for standard genome sequencing and annotation.</title>
        <authorList>
            <consortium name="The Broad Institute Genomics Platform"/>
            <consortium name="The Broad Institute Genome Sequencing Center for Infectious Disease"/>
            <person name="Wu L."/>
            <person name="Ma J."/>
        </authorList>
    </citation>
    <scope>NUCLEOTIDE SEQUENCE [LARGE SCALE GENOMIC DNA]</scope>
    <source>
        <strain evidence="4">CCM 7491</strain>
    </source>
</reference>